<proteinExistence type="predicted"/>
<dbReference type="EMBL" id="SDHY01000007">
    <property type="protein sequence ID" value="RXK47138.1"/>
    <property type="molecule type" value="Genomic_DNA"/>
</dbReference>
<dbReference type="Proteomes" id="UP000289455">
    <property type="component" value="Unassembled WGS sequence"/>
</dbReference>
<protein>
    <submittedName>
        <fullName evidence="1">Uncharacterized protein</fullName>
    </submittedName>
</protein>
<dbReference type="RefSeq" id="WP_129027819.1">
    <property type="nucleotide sequence ID" value="NZ_SDHY01000007.1"/>
</dbReference>
<dbReference type="OrthoDB" id="1100725at2"/>
<name>A0A4Q1BXK9_9BACT</name>
<accession>A0A4Q1BXK9</accession>
<sequence>MSTPNILLHYWTEKGQNSTFQDILQQELPSQVLEVIQAELMNQLQSQTVQQHLPCFDWDNTRFQEKWDNIVRSLLLQVSLPNFIWEQWIQEIQENSSAKDYLFQVLGSENQEITPENILTAEVYFETNNTLEDLPEESPIEPEPEKIVVEEIIIPTPEVKATVIEEKIIPEPITEAKKEPEANLNHIQPAAGIVIENVQTSIKTPSADNFFQEENTEAKVSPKKIIEVIADSSSEKVYEKLQGTDSSLKSLVETKMTETLANSISLNQKIKFIQSIFDGEGHHLNQLIEYIDQEASGASWQATIEQRYSHFQRADNEEAWEELLEMIRRKFN</sequence>
<dbReference type="AlphaFoldDB" id="A0A4Q1BXK9"/>
<comment type="caution">
    <text evidence="1">The sequence shown here is derived from an EMBL/GenBank/DDBJ whole genome shotgun (WGS) entry which is preliminary data.</text>
</comment>
<evidence type="ECO:0000313" key="2">
    <source>
        <dbReference type="Proteomes" id="UP000289455"/>
    </source>
</evidence>
<evidence type="ECO:0000313" key="1">
    <source>
        <dbReference type="EMBL" id="RXK47138.1"/>
    </source>
</evidence>
<reference evidence="1 2" key="1">
    <citation type="submission" date="2019-01" db="EMBL/GenBank/DDBJ databases">
        <title>Cytophagaceae bacterium strain CAR-16.</title>
        <authorList>
            <person name="Chen W.-M."/>
        </authorList>
    </citation>
    <scope>NUCLEOTIDE SEQUENCE [LARGE SCALE GENOMIC DNA]</scope>
    <source>
        <strain evidence="1 2">CAR-16</strain>
    </source>
</reference>
<keyword evidence="2" id="KW-1185">Reference proteome</keyword>
<gene>
    <name evidence="1" type="ORF">ESB04_11100</name>
</gene>
<organism evidence="1 2">
    <name type="scientific">Aquirufa rosea</name>
    <dbReference type="NCBI Taxonomy" id="2509241"/>
    <lineage>
        <taxon>Bacteria</taxon>
        <taxon>Pseudomonadati</taxon>
        <taxon>Bacteroidota</taxon>
        <taxon>Cytophagia</taxon>
        <taxon>Cytophagales</taxon>
        <taxon>Flectobacillaceae</taxon>
        <taxon>Aquirufa</taxon>
    </lineage>
</organism>